<gene>
    <name evidence="1" type="ORF">LSAA_158</name>
</gene>
<dbReference type="EMBL" id="CAJNVT010000041">
    <property type="protein sequence ID" value="CAF2743256.1"/>
    <property type="molecule type" value="Genomic_DNA"/>
</dbReference>
<dbReference type="Proteomes" id="UP000675881">
    <property type="component" value="Unassembled WGS sequence"/>
</dbReference>
<comment type="caution">
    <text evidence="1">The sequence shown here is derived from an EMBL/GenBank/DDBJ whole genome shotgun (WGS) entry which is preliminary data.</text>
</comment>
<name>A0A817FAQ7_LEPSM</name>
<accession>A0A817FAQ7</accession>
<reference evidence="1" key="1">
    <citation type="submission" date="2021-02" db="EMBL/GenBank/DDBJ databases">
        <authorList>
            <person name="Bekaert M."/>
        </authorList>
    </citation>
    <scope>NUCLEOTIDE SEQUENCE</scope>
    <source>
        <strain evidence="1">IoA-00</strain>
    </source>
</reference>
<dbReference type="AlphaFoldDB" id="A0A817FAQ7"/>
<evidence type="ECO:0000313" key="2">
    <source>
        <dbReference type="Proteomes" id="UP000675881"/>
    </source>
</evidence>
<protein>
    <submittedName>
        <fullName evidence="1">(salmon louse) hypothetical protein</fullName>
    </submittedName>
</protein>
<evidence type="ECO:0000313" key="1">
    <source>
        <dbReference type="EMBL" id="CAF2743256.1"/>
    </source>
</evidence>
<organism evidence="1 2">
    <name type="scientific">Lepeophtheirus salmonis</name>
    <name type="common">Salmon louse</name>
    <name type="synonym">Caligus salmonis</name>
    <dbReference type="NCBI Taxonomy" id="72036"/>
    <lineage>
        <taxon>Eukaryota</taxon>
        <taxon>Metazoa</taxon>
        <taxon>Ecdysozoa</taxon>
        <taxon>Arthropoda</taxon>
        <taxon>Crustacea</taxon>
        <taxon>Multicrustacea</taxon>
        <taxon>Hexanauplia</taxon>
        <taxon>Copepoda</taxon>
        <taxon>Siphonostomatoida</taxon>
        <taxon>Caligidae</taxon>
        <taxon>Lepeophtheirus</taxon>
    </lineage>
</organism>
<keyword evidence="2" id="KW-1185">Reference proteome</keyword>
<sequence length="124" mass="13896">MDSLLQLMQGPQNPFCRRNCEPCKESPLQHPRHLLDQYNATASEKLSILSTVTSPTGSSLRSTEDLSVDISSDHHSNAEILKKVIFWLILAELTHVLSPNKTVFWRKCKPTSRIDLGLAAKSII</sequence>
<proteinExistence type="predicted"/>